<sequence length="98" mass="11032">MYKVITNRESVPRQYADELIDQGLLTEDDVKKEKEAHTANLMDSFRAVDSTPPVANHLNGYWKGFVQAPAEVQRWDTGCDISLLKYIGAASVANSREF</sequence>
<comment type="caution">
    <text evidence="5">The sequence shown here is derived from an EMBL/GenBank/DDBJ whole genome shotgun (WGS) entry which is preliminary data.</text>
</comment>
<evidence type="ECO:0000256" key="2">
    <source>
        <dbReference type="ARBA" id="ARBA00006936"/>
    </source>
</evidence>
<keyword evidence="4" id="KW-0786">Thiamine pyrophosphate</keyword>
<keyword evidence="3" id="KW-0560">Oxidoreductase</keyword>
<dbReference type="Gene3D" id="3.40.50.970">
    <property type="match status" value="1"/>
</dbReference>
<name>A0AAD5WH37_PARTN</name>
<comment type="similarity">
    <text evidence="2">Belongs to the alpha-ketoglutarate dehydrogenase family.</text>
</comment>
<protein>
    <submittedName>
        <fullName evidence="5">2-oxoglutarate dehydrogenase E1 component DHKTD1, mitochondrial</fullName>
    </submittedName>
</protein>
<evidence type="ECO:0000256" key="1">
    <source>
        <dbReference type="ARBA" id="ARBA00001964"/>
    </source>
</evidence>
<evidence type="ECO:0000256" key="3">
    <source>
        <dbReference type="ARBA" id="ARBA00023002"/>
    </source>
</evidence>
<feature type="non-terminal residue" evidence="5">
    <location>
        <position position="98"/>
    </location>
</feature>
<evidence type="ECO:0000256" key="4">
    <source>
        <dbReference type="ARBA" id="ARBA00023052"/>
    </source>
</evidence>
<dbReference type="GO" id="GO:0030976">
    <property type="term" value="F:thiamine pyrophosphate binding"/>
    <property type="evidence" value="ECO:0007669"/>
    <property type="project" value="InterPro"/>
</dbReference>
<dbReference type="GO" id="GO:0016624">
    <property type="term" value="F:oxidoreductase activity, acting on the aldehyde or oxo group of donors, disulfide as acceptor"/>
    <property type="evidence" value="ECO:0007669"/>
    <property type="project" value="InterPro"/>
</dbReference>
<accession>A0AAD5WH37</accession>
<gene>
    <name evidence="5" type="primary">DHTKD1</name>
    <name evidence="5" type="ORF">KIN20_031178</name>
</gene>
<dbReference type="PANTHER" id="PTHR23152">
    <property type="entry name" value="2-OXOGLUTARATE DEHYDROGENASE"/>
    <property type="match status" value="1"/>
</dbReference>
<organism evidence="5 6">
    <name type="scientific">Parelaphostrongylus tenuis</name>
    <name type="common">Meningeal worm</name>
    <dbReference type="NCBI Taxonomy" id="148309"/>
    <lineage>
        <taxon>Eukaryota</taxon>
        <taxon>Metazoa</taxon>
        <taxon>Ecdysozoa</taxon>
        <taxon>Nematoda</taxon>
        <taxon>Chromadorea</taxon>
        <taxon>Rhabditida</taxon>
        <taxon>Rhabditina</taxon>
        <taxon>Rhabditomorpha</taxon>
        <taxon>Strongyloidea</taxon>
        <taxon>Metastrongylidae</taxon>
        <taxon>Parelaphostrongylus</taxon>
    </lineage>
</organism>
<comment type="cofactor">
    <cofactor evidence="1">
        <name>thiamine diphosphate</name>
        <dbReference type="ChEBI" id="CHEBI:58937"/>
    </cofactor>
</comment>
<reference evidence="5" key="1">
    <citation type="submission" date="2021-06" db="EMBL/GenBank/DDBJ databases">
        <title>Parelaphostrongylus tenuis whole genome reference sequence.</title>
        <authorList>
            <person name="Garwood T.J."/>
            <person name="Larsen P.A."/>
            <person name="Fountain-Jones N.M."/>
            <person name="Garbe J.R."/>
            <person name="Macchietto M.G."/>
            <person name="Kania S.A."/>
            <person name="Gerhold R.W."/>
            <person name="Richards J.E."/>
            <person name="Wolf T.M."/>
        </authorList>
    </citation>
    <scope>NUCLEOTIDE SEQUENCE</scope>
    <source>
        <strain evidence="5">MNPRO001-30</strain>
        <tissue evidence="5">Meninges</tissue>
    </source>
</reference>
<evidence type="ECO:0000313" key="6">
    <source>
        <dbReference type="Proteomes" id="UP001196413"/>
    </source>
</evidence>
<dbReference type="PANTHER" id="PTHR23152:SF4">
    <property type="entry name" value="2-OXOADIPATE DEHYDROGENASE COMPLEX COMPONENT E1"/>
    <property type="match status" value="1"/>
</dbReference>
<dbReference type="AlphaFoldDB" id="A0AAD5WH37"/>
<evidence type="ECO:0000313" key="5">
    <source>
        <dbReference type="EMBL" id="KAJ1369666.1"/>
    </source>
</evidence>
<proteinExistence type="inferred from homology"/>
<dbReference type="Proteomes" id="UP001196413">
    <property type="component" value="Unassembled WGS sequence"/>
</dbReference>
<dbReference type="InterPro" id="IPR011603">
    <property type="entry name" value="2oxoglutarate_DH_E1"/>
</dbReference>
<dbReference type="EMBL" id="JAHQIW010006652">
    <property type="protein sequence ID" value="KAJ1369666.1"/>
    <property type="molecule type" value="Genomic_DNA"/>
</dbReference>
<keyword evidence="6" id="KW-1185">Reference proteome</keyword>